<evidence type="ECO:0000256" key="3">
    <source>
        <dbReference type="SAM" id="MobiDB-lite"/>
    </source>
</evidence>
<reference evidence="6" key="1">
    <citation type="submission" date="2019-12" db="EMBL/GenBank/DDBJ databases">
        <title>Genome sequence of Babesia ovis.</title>
        <authorList>
            <person name="Yamagishi J."/>
            <person name="Sevinc F."/>
            <person name="Xuan X."/>
        </authorList>
    </citation>
    <scope>NUCLEOTIDE SEQUENCE</scope>
    <source>
        <strain evidence="6">Selcuk</strain>
    </source>
</reference>
<dbReference type="InterPro" id="IPR000504">
    <property type="entry name" value="RRM_dom"/>
</dbReference>
<dbReference type="Proteomes" id="UP001057455">
    <property type="component" value="Unassembled WGS sequence"/>
</dbReference>
<feature type="domain" description="PWI" evidence="5">
    <location>
        <begin position="460"/>
        <end position="557"/>
    </location>
</feature>
<dbReference type="CDD" id="cd12446">
    <property type="entry name" value="RRM_RBM25"/>
    <property type="match status" value="1"/>
</dbReference>
<dbReference type="GO" id="GO:0003729">
    <property type="term" value="F:mRNA binding"/>
    <property type="evidence" value="ECO:0007669"/>
    <property type="project" value="TreeGrafter"/>
</dbReference>
<evidence type="ECO:0000256" key="2">
    <source>
        <dbReference type="PROSITE-ProRule" id="PRU00176"/>
    </source>
</evidence>
<dbReference type="InterPro" id="IPR036483">
    <property type="entry name" value="PWI_dom_sf"/>
</dbReference>
<dbReference type="Pfam" id="PF01480">
    <property type="entry name" value="PWI"/>
    <property type="match status" value="1"/>
</dbReference>
<dbReference type="PANTHER" id="PTHR18806:SF4">
    <property type="entry name" value="RNA-BINDING PROTEIN 25"/>
    <property type="match status" value="1"/>
</dbReference>
<sequence>MSSHYPNGTFELSLDNTPVAPPPPAYGGQAPLYPSQPPLPGTMIPPCPPPVPRATVGLDIPEPPYHVPPTVIAKGPSAPTAPVGYSSTVVPGLMDTLMMPATVQMPSQEPDPPPMVNVIYIGGLHSGTSSDFVINIMQKCGKLINFKRHTDPSSGLLANFALCEFESPRGAYYALECLANLTFGDGQIKVSCNEKVRGLVDAWVSEQLDALREENPNLNDGELRQLFQAPEADLRHEFENLIKYEVIAMEAAGSAGALQASTVKIDPLKSSRKVNTPRIDASGKSSDSVNDLSHITSRDYTVHSKESARRNKLKARQRSDDDLLRSEEREWQEEEESLLRKLHRIGTVKRSTRERLVKEDMEGFARSTSSRERERERELDLEDAEAEVSELAASEARCTIPLATPAVPQVPSEPPKRALLTVFGTNTEEEEPMFNRSHRPKIKLGIPDSEIWERVPRQESEIFGFALNWDLVLSDGSLISLLEPWMRRCILEYMGDDESVAGEVLEFLTARLIERPRPMELLSEVEQFLDDESRGFVLELWRHLIFHQYRFSELSSD</sequence>
<protein>
    <submittedName>
        <fullName evidence="6">PWI domain-containing protein</fullName>
    </submittedName>
</protein>
<feature type="domain" description="RRM" evidence="4">
    <location>
        <begin position="117"/>
        <end position="195"/>
    </location>
</feature>
<gene>
    <name evidence="6" type="ORF">BaOVIS_019130</name>
</gene>
<dbReference type="PANTHER" id="PTHR18806">
    <property type="entry name" value="RBM25 PROTEIN"/>
    <property type="match status" value="1"/>
</dbReference>
<dbReference type="PROSITE" id="PS50102">
    <property type="entry name" value="RRM"/>
    <property type="match status" value="1"/>
</dbReference>
<keyword evidence="7" id="KW-1185">Reference proteome</keyword>
<dbReference type="OrthoDB" id="6275295at2759"/>
<dbReference type="SMART" id="SM00360">
    <property type="entry name" value="RRM"/>
    <property type="match status" value="1"/>
</dbReference>
<evidence type="ECO:0000259" key="4">
    <source>
        <dbReference type="PROSITE" id="PS50102"/>
    </source>
</evidence>
<dbReference type="Pfam" id="PF00076">
    <property type="entry name" value="RRM_1"/>
    <property type="match status" value="1"/>
</dbReference>
<dbReference type="InterPro" id="IPR052768">
    <property type="entry name" value="RBM25"/>
</dbReference>
<dbReference type="InterPro" id="IPR034268">
    <property type="entry name" value="RBM25_RRM"/>
</dbReference>
<feature type="region of interest" description="Disordered" evidence="3">
    <location>
        <begin position="298"/>
        <end position="330"/>
    </location>
</feature>
<name>A0A9W5WV51_BABOV</name>
<dbReference type="GO" id="GO:0005681">
    <property type="term" value="C:spliceosomal complex"/>
    <property type="evidence" value="ECO:0007669"/>
    <property type="project" value="TreeGrafter"/>
</dbReference>
<dbReference type="SUPFAM" id="SSF54928">
    <property type="entry name" value="RNA-binding domain, RBD"/>
    <property type="match status" value="1"/>
</dbReference>
<organism evidence="6 7">
    <name type="scientific">Babesia ovis</name>
    <dbReference type="NCBI Taxonomy" id="5869"/>
    <lineage>
        <taxon>Eukaryota</taxon>
        <taxon>Sar</taxon>
        <taxon>Alveolata</taxon>
        <taxon>Apicomplexa</taxon>
        <taxon>Aconoidasida</taxon>
        <taxon>Piroplasmida</taxon>
        <taxon>Babesiidae</taxon>
        <taxon>Babesia</taxon>
    </lineage>
</organism>
<dbReference type="AlphaFoldDB" id="A0A9W5WV51"/>
<proteinExistence type="predicted"/>
<dbReference type="InterPro" id="IPR035979">
    <property type="entry name" value="RBD_domain_sf"/>
</dbReference>
<feature type="compositionally biased region" description="Basic and acidic residues" evidence="3">
    <location>
        <begin position="317"/>
        <end position="329"/>
    </location>
</feature>
<dbReference type="InterPro" id="IPR002483">
    <property type="entry name" value="PWI_dom"/>
</dbReference>
<dbReference type="SUPFAM" id="SSF101233">
    <property type="entry name" value="PWI domain"/>
    <property type="match status" value="1"/>
</dbReference>
<dbReference type="Gene3D" id="3.30.70.330">
    <property type="match status" value="1"/>
</dbReference>
<feature type="compositionally biased region" description="Basic and acidic residues" evidence="3">
    <location>
        <begin position="298"/>
        <end position="309"/>
    </location>
</feature>
<keyword evidence="2" id="KW-0694">RNA-binding</keyword>
<dbReference type="EMBL" id="BLIY01000016">
    <property type="protein sequence ID" value="GFE54509.1"/>
    <property type="molecule type" value="Genomic_DNA"/>
</dbReference>
<evidence type="ECO:0000313" key="6">
    <source>
        <dbReference type="EMBL" id="GFE54509.1"/>
    </source>
</evidence>
<dbReference type="GO" id="GO:0006397">
    <property type="term" value="P:mRNA processing"/>
    <property type="evidence" value="ECO:0007669"/>
    <property type="project" value="UniProtKB-KW"/>
</dbReference>
<evidence type="ECO:0000259" key="5">
    <source>
        <dbReference type="PROSITE" id="PS51025"/>
    </source>
</evidence>
<dbReference type="Gene3D" id="1.20.1390.10">
    <property type="entry name" value="PWI domain"/>
    <property type="match status" value="1"/>
</dbReference>
<comment type="caution">
    <text evidence="6">The sequence shown here is derived from an EMBL/GenBank/DDBJ whole genome shotgun (WGS) entry which is preliminary data.</text>
</comment>
<evidence type="ECO:0000256" key="1">
    <source>
        <dbReference type="ARBA" id="ARBA00022664"/>
    </source>
</evidence>
<dbReference type="InterPro" id="IPR012677">
    <property type="entry name" value="Nucleotide-bd_a/b_plait_sf"/>
</dbReference>
<keyword evidence="1" id="KW-0507">mRNA processing</keyword>
<evidence type="ECO:0000313" key="7">
    <source>
        <dbReference type="Proteomes" id="UP001057455"/>
    </source>
</evidence>
<dbReference type="PROSITE" id="PS51025">
    <property type="entry name" value="PWI"/>
    <property type="match status" value="1"/>
</dbReference>
<accession>A0A9W5WV51</accession>
<feature type="region of interest" description="Disordered" evidence="3">
    <location>
        <begin position="1"/>
        <end position="28"/>
    </location>
</feature>